<dbReference type="PROSITE" id="PS51318">
    <property type="entry name" value="TAT"/>
    <property type="match status" value="1"/>
</dbReference>
<evidence type="ECO:0000256" key="5">
    <source>
        <dbReference type="PIRSR" id="PIRSR039026-2"/>
    </source>
</evidence>
<gene>
    <name evidence="6" type="ORF">SAMN05216227_100769</name>
</gene>
<dbReference type="Gene3D" id="3.40.190.170">
    <property type="entry name" value="Bacterial extracellular solute-binding protein, family 7"/>
    <property type="match status" value="1"/>
</dbReference>
<dbReference type="Gene3D" id="3.40.190.10">
    <property type="entry name" value="Periplasmic binding protein-like II"/>
    <property type="match status" value="1"/>
</dbReference>
<accession>A0A1H8DN55</accession>
<dbReference type="PANTHER" id="PTHR33376">
    <property type="match status" value="1"/>
</dbReference>
<dbReference type="InterPro" id="IPR038404">
    <property type="entry name" value="TRAP_DctP_sf"/>
</dbReference>
<evidence type="ECO:0000256" key="4">
    <source>
        <dbReference type="PIRSR" id="PIRSR039026-1"/>
    </source>
</evidence>
<evidence type="ECO:0000256" key="1">
    <source>
        <dbReference type="ARBA" id="ARBA00004418"/>
    </source>
</evidence>
<dbReference type="GO" id="GO:0055085">
    <property type="term" value="P:transmembrane transport"/>
    <property type="evidence" value="ECO:0007669"/>
    <property type="project" value="InterPro"/>
</dbReference>
<dbReference type="GO" id="GO:0042597">
    <property type="term" value="C:periplasmic space"/>
    <property type="evidence" value="ECO:0007669"/>
    <property type="project" value="UniProtKB-SubCell"/>
</dbReference>
<sequence length="362" mass="39022">MDRRSFLTKATIGGATAAAASTLAAPMYAQGNRTLTMVTTWGRGLAGVHDSAQRDADMITAMTDGQLTVDLKAAGELVGAFEVFDAVTSGQADMYHGADYYFVGQHPAYAFFTCVPMGMTAQELVNWYYQGGGHEFHDELGKTFGLKSFLGGNTGAQAGGWFRKEITSADDFNGLKFRMPGLGGLALGKLGASVQNLPGGEVYQALASGAIDGTEWIGPWADEKAGFQEITKFYYTAGFHEPGAGLSLAMNRDVFESLTPSQQKIVEVAAGEGHQWSLSQFLANNGSALTRLQAAGVKTLEFPDSVWDAFAKASQEVHDENMGDELYKRVYDSYMPSMKSSAAWIDKSDGAYTRQRTRTQTM</sequence>
<organism evidence="6 7">
    <name type="scientific">Pseudorhodobacter antarcticus</name>
    <dbReference type="NCBI Taxonomy" id="1077947"/>
    <lineage>
        <taxon>Bacteria</taxon>
        <taxon>Pseudomonadati</taxon>
        <taxon>Pseudomonadota</taxon>
        <taxon>Alphaproteobacteria</taxon>
        <taxon>Rhodobacterales</taxon>
        <taxon>Paracoccaceae</taxon>
        <taxon>Pseudorhodobacter</taxon>
    </lineage>
</organism>
<evidence type="ECO:0000256" key="2">
    <source>
        <dbReference type="ARBA" id="ARBA00022729"/>
    </source>
</evidence>
<feature type="binding site" evidence="5">
    <location>
        <position position="215"/>
    </location>
    <ligand>
        <name>substrate</name>
    </ligand>
</feature>
<protein>
    <submittedName>
        <fullName evidence="6">Tat (Twin-arginine translocation) pathway signal sequence</fullName>
    </submittedName>
</protein>
<keyword evidence="5" id="KW-0479">Metal-binding</keyword>
<dbReference type="Pfam" id="PF03480">
    <property type="entry name" value="DctP"/>
    <property type="match status" value="1"/>
</dbReference>
<dbReference type="RefSeq" id="WP_050519070.1">
    <property type="nucleotide sequence ID" value="NZ_FOCO01000007.1"/>
</dbReference>
<dbReference type="STRING" id="1077947.SAMN05216227_100769"/>
<dbReference type="InterPro" id="IPR026289">
    <property type="entry name" value="SBP_TakP-like"/>
</dbReference>
<dbReference type="Proteomes" id="UP000183002">
    <property type="component" value="Unassembled WGS sequence"/>
</dbReference>
<dbReference type="AlphaFoldDB" id="A0A1H8DN55"/>
<keyword evidence="2" id="KW-0732">Signal</keyword>
<dbReference type="InterPro" id="IPR006311">
    <property type="entry name" value="TAT_signal"/>
</dbReference>
<dbReference type="PIRSF" id="PIRSF039026">
    <property type="entry name" value="SiaP"/>
    <property type="match status" value="1"/>
</dbReference>
<reference evidence="6 7" key="1">
    <citation type="submission" date="2016-10" db="EMBL/GenBank/DDBJ databases">
        <authorList>
            <person name="de Groot N.N."/>
        </authorList>
    </citation>
    <scope>NUCLEOTIDE SEQUENCE [LARGE SCALE GENOMIC DNA]</scope>
    <source>
        <strain evidence="6 7">CGMCC 1.10836</strain>
    </source>
</reference>
<dbReference type="PANTHER" id="PTHR33376:SF5">
    <property type="entry name" value="EXTRACYTOPLASMIC SOLUTE RECEPTOR PROTEIN"/>
    <property type="match status" value="1"/>
</dbReference>
<keyword evidence="7" id="KW-1185">Reference proteome</keyword>
<dbReference type="NCBIfam" id="TIGR01409">
    <property type="entry name" value="TAT_signal_seq"/>
    <property type="match status" value="1"/>
</dbReference>
<dbReference type="InterPro" id="IPR018389">
    <property type="entry name" value="DctP_fam"/>
</dbReference>
<feature type="binding site" evidence="5">
    <location>
        <position position="216"/>
    </location>
    <ligand>
        <name>Na(+)</name>
        <dbReference type="ChEBI" id="CHEBI:29101"/>
    </ligand>
</feature>
<evidence type="ECO:0000313" key="7">
    <source>
        <dbReference type="Proteomes" id="UP000183002"/>
    </source>
</evidence>
<evidence type="ECO:0000256" key="3">
    <source>
        <dbReference type="ARBA" id="ARBA00022764"/>
    </source>
</evidence>
<dbReference type="GO" id="GO:0031317">
    <property type="term" value="C:tripartite ATP-independent periplasmic transporter complex"/>
    <property type="evidence" value="ECO:0007669"/>
    <property type="project" value="InterPro"/>
</dbReference>
<feature type="binding site" evidence="4">
    <location>
        <position position="157"/>
    </location>
    <ligand>
        <name>substrate</name>
    </ligand>
</feature>
<dbReference type="OrthoDB" id="9780733at2"/>
<feature type="binding site" evidence="5">
    <location>
        <position position="241"/>
    </location>
    <ligand>
        <name>substrate</name>
    </ligand>
</feature>
<dbReference type="InterPro" id="IPR019546">
    <property type="entry name" value="TAT_signal_bac_arc"/>
</dbReference>
<feature type="binding site" evidence="4">
    <location>
        <position position="178"/>
    </location>
    <ligand>
        <name>substrate</name>
    </ligand>
</feature>
<comment type="subcellular location">
    <subcellularLocation>
        <location evidence="1">Periplasm</location>
    </subcellularLocation>
</comment>
<keyword evidence="3" id="KW-0574">Periplasm</keyword>
<evidence type="ECO:0000313" key="6">
    <source>
        <dbReference type="EMBL" id="SEN08643.1"/>
    </source>
</evidence>
<proteinExistence type="predicted"/>
<name>A0A1H8DN55_9RHOB</name>
<dbReference type="EMBL" id="FOCO01000007">
    <property type="protein sequence ID" value="SEN08643.1"/>
    <property type="molecule type" value="Genomic_DNA"/>
</dbReference>
<dbReference type="GO" id="GO:0046872">
    <property type="term" value="F:metal ion binding"/>
    <property type="evidence" value="ECO:0007669"/>
    <property type="project" value="UniProtKB-KW"/>
</dbReference>